<dbReference type="AlphaFoldDB" id="A0A1G8W3A2"/>
<reference evidence="2 3" key="1">
    <citation type="submission" date="2016-10" db="EMBL/GenBank/DDBJ databases">
        <authorList>
            <person name="de Groot N.N."/>
        </authorList>
    </citation>
    <scope>NUCLEOTIDE SEQUENCE [LARGE SCALE GENOMIC DNA]</scope>
    <source>
        <strain evidence="2 3">CGMCC 1.10076</strain>
    </source>
</reference>
<accession>A0A1G8W3A2</accession>
<sequence length="148" mass="17065">MKTLSVPGFYESENFYANLRTVQTDFRIADLINFSEESLGFALAEFLQQHHFSKDPILEKRDIFHVLTNTGISARAQIGLQFYLIGNGKKSITTCLAAILGSMFYLHSLPFFFKKYKKGKNALLFHSLEFTKMLNQPLSKIRETFLIR</sequence>
<dbReference type="Proteomes" id="UP000199580">
    <property type="component" value="Unassembled WGS sequence"/>
</dbReference>
<dbReference type="RefSeq" id="WP_091393652.1">
    <property type="nucleotide sequence ID" value="NZ_BKAI01000003.1"/>
</dbReference>
<proteinExistence type="predicted"/>
<evidence type="ECO:0000313" key="3">
    <source>
        <dbReference type="Proteomes" id="UP000199580"/>
    </source>
</evidence>
<keyword evidence="3" id="KW-1185">Reference proteome</keyword>
<evidence type="ECO:0000256" key="1">
    <source>
        <dbReference type="SAM" id="Phobius"/>
    </source>
</evidence>
<feature type="transmembrane region" description="Helical" evidence="1">
    <location>
        <begin position="91"/>
        <end position="113"/>
    </location>
</feature>
<protein>
    <submittedName>
        <fullName evidence="2">Uncharacterized protein</fullName>
    </submittedName>
</protein>
<evidence type="ECO:0000313" key="2">
    <source>
        <dbReference type="EMBL" id="SDJ72851.1"/>
    </source>
</evidence>
<gene>
    <name evidence="2" type="ORF">SAMN04487935_1635</name>
</gene>
<keyword evidence="1" id="KW-0472">Membrane</keyword>
<dbReference type="OrthoDB" id="6157812at2"/>
<dbReference type="EMBL" id="FNEZ01000002">
    <property type="protein sequence ID" value="SDJ72851.1"/>
    <property type="molecule type" value="Genomic_DNA"/>
</dbReference>
<keyword evidence="1" id="KW-1133">Transmembrane helix</keyword>
<keyword evidence="1" id="KW-0812">Transmembrane</keyword>
<name>A0A1G8W3A2_9FLAO</name>
<dbReference type="STRING" id="1128970.SAMN04487935_1635"/>
<organism evidence="2 3">
    <name type="scientific">Flavobacterium noncentrifugens</name>
    <dbReference type="NCBI Taxonomy" id="1128970"/>
    <lineage>
        <taxon>Bacteria</taxon>
        <taxon>Pseudomonadati</taxon>
        <taxon>Bacteroidota</taxon>
        <taxon>Flavobacteriia</taxon>
        <taxon>Flavobacteriales</taxon>
        <taxon>Flavobacteriaceae</taxon>
        <taxon>Flavobacterium</taxon>
    </lineage>
</organism>